<accession>A0AAD7D7G6</accession>
<comment type="caution">
    <text evidence="1">The sequence shown here is derived from an EMBL/GenBank/DDBJ whole genome shotgun (WGS) entry which is preliminary data.</text>
</comment>
<keyword evidence="2" id="KW-1185">Reference proteome</keyword>
<proteinExistence type="predicted"/>
<evidence type="ECO:0000313" key="1">
    <source>
        <dbReference type="EMBL" id="KAJ7683209.1"/>
    </source>
</evidence>
<dbReference type="EMBL" id="JARKIE010000110">
    <property type="protein sequence ID" value="KAJ7683209.1"/>
    <property type="molecule type" value="Genomic_DNA"/>
</dbReference>
<organism evidence="1 2">
    <name type="scientific">Mycena rosella</name>
    <name type="common">Pink bonnet</name>
    <name type="synonym">Agaricus rosellus</name>
    <dbReference type="NCBI Taxonomy" id="1033263"/>
    <lineage>
        <taxon>Eukaryota</taxon>
        <taxon>Fungi</taxon>
        <taxon>Dikarya</taxon>
        <taxon>Basidiomycota</taxon>
        <taxon>Agaricomycotina</taxon>
        <taxon>Agaricomycetes</taxon>
        <taxon>Agaricomycetidae</taxon>
        <taxon>Agaricales</taxon>
        <taxon>Marasmiineae</taxon>
        <taxon>Mycenaceae</taxon>
        <taxon>Mycena</taxon>
    </lineage>
</organism>
<dbReference type="AlphaFoldDB" id="A0AAD7D7G6"/>
<name>A0AAD7D7G6_MYCRO</name>
<evidence type="ECO:0000313" key="2">
    <source>
        <dbReference type="Proteomes" id="UP001221757"/>
    </source>
</evidence>
<reference evidence="1" key="1">
    <citation type="submission" date="2023-03" db="EMBL/GenBank/DDBJ databases">
        <title>Massive genome expansion in bonnet fungi (Mycena s.s.) driven by repeated elements and novel gene families across ecological guilds.</title>
        <authorList>
            <consortium name="Lawrence Berkeley National Laboratory"/>
            <person name="Harder C.B."/>
            <person name="Miyauchi S."/>
            <person name="Viragh M."/>
            <person name="Kuo A."/>
            <person name="Thoen E."/>
            <person name="Andreopoulos B."/>
            <person name="Lu D."/>
            <person name="Skrede I."/>
            <person name="Drula E."/>
            <person name="Henrissat B."/>
            <person name="Morin E."/>
            <person name="Kohler A."/>
            <person name="Barry K."/>
            <person name="LaButti K."/>
            <person name="Morin E."/>
            <person name="Salamov A."/>
            <person name="Lipzen A."/>
            <person name="Mereny Z."/>
            <person name="Hegedus B."/>
            <person name="Baldrian P."/>
            <person name="Stursova M."/>
            <person name="Weitz H."/>
            <person name="Taylor A."/>
            <person name="Grigoriev I.V."/>
            <person name="Nagy L.G."/>
            <person name="Martin F."/>
            <person name="Kauserud H."/>
        </authorList>
    </citation>
    <scope>NUCLEOTIDE SEQUENCE</scope>
    <source>
        <strain evidence="1">CBHHK067</strain>
    </source>
</reference>
<gene>
    <name evidence="1" type="ORF">B0H17DRAFT_41328</name>
</gene>
<sequence>MANSLRRARDGCGSTLSGWARRRSSWTAIAEARAHTLTCPSWVTTPSKSTRRNARAQLLHKSLPPAPKASTFAAEWGFITRRTSRTQTRMGIRVGIRACPSRGRGRGRGRRRRARSARCEARMRGLSLCRYGLRGARRRGRLGRIRLFSCETGAAGGAGVGAGLRVGSASAIGTRGRGTRWALGLLFGTRRISVEMCSFSLLFFVEVLMRVARRLNATWWMMR</sequence>
<protein>
    <submittedName>
        <fullName evidence="1">Uncharacterized protein</fullName>
    </submittedName>
</protein>
<dbReference type="Proteomes" id="UP001221757">
    <property type="component" value="Unassembled WGS sequence"/>
</dbReference>